<keyword evidence="3" id="KW-1185">Reference proteome</keyword>
<protein>
    <submittedName>
        <fullName evidence="2">CubicO group peptidase (Beta-lactamase class C family)</fullName>
    </submittedName>
</protein>
<dbReference type="Gene3D" id="3.40.710.10">
    <property type="entry name" value="DD-peptidase/beta-lactamase superfamily"/>
    <property type="match status" value="1"/>
</dbReference>
<dbReference type="Proteomes" id="UP000579605">
    <property type="component" value="Unassembled WGS sequence"/>
</dbReference>
<reference evidence="2 3" key="1">
    <citation type="submission" date="2020-07" db="EMBL/GenBank/DDBJ databases">
        <title>Sequencing the genomes of 1000 actinobacteria strains.</title>
        <authorList>
            <person name="Klenk H.-P."/>
        </authorList>
    </citation>
    <scope>NUCLEOTIDE SEQUENCE [LARGE SCALE GENOMIC DNA]</scope>
    <source>
        <strain evidence="2 3">DSM 18448</strain>
    </source>
</reference>
<dbReference type="RefSeq" id="WP_179790176.1">
    <property type="nucleotide sequence ID" value="NZ_BAAARR010000021.1"/>
</dbReference>
<dbReference type="PANTHER" id="PTHR43283">
    <property type="entry name" value="BETA-LACTAMASE-RELATED"/>
    <property type="match status" value="1"/>
</dbReference>
<dbReference type="PANTHER" id="PTHR43283:SF7">
    <property type="entry name" value="BETA-LACTAMASE-RELATED DOMAIN-CONTAINING PROTEIN"/>
    <property type="match status" value="1"/>
</dbReference>
<comment type="caution">
    <text evidence="2">The sequence shown here is derived from an EMBL/GenBank/DDBJ whole genome shotgun (WGS) entry which is preliminary data.</text>
</comment>
<dbReference type="SUPFAM" id="SSF56601">
    <property type="entry name" value="beta-lactamase/transpeptidase-like"/>
    <property type="match status" value="1"/>
</dbReference>
<dbReference type="EMBL" id="JACBZH010000001">
    <property type="protein sequence ID" value="NYH92807.1"/>
    <property type="molecule type" value="Genomic_DNA"/>
</dbReference>
<organism evidence="2 3">
    <name type="scientific">Actinopolymorpha rutila</name>
    <dbReference type="NCBI Taxonomy" id="446787"/>
    <lineage>
        <taxon>Bacteria</taxon>
        <taxon>Bacillati</taxon>
        <taxon>Actinomycetota</taxon>
        <taxon>Actinomycetes</taxon>
        <taxon>Propionibacteriales</taxon>
        <taxon>Actinopolymorphaceae</taxon>
        <taxon>Actinopolymorpha</taxon>
    </lineage>
</organism>
<feature type="domain" description="Beta-lactamase-related" evidence="1">
    <location>
        <begin position="3"/>
        <end position="259"/>
    </location>
</feature>
<proteinExistence type="predicted"/>
<evidence type="ECO:0000313" key="2">
    <source>
        <dbReference type="EMBL" id="NYH92807.1"/>
    </source>
</evidence>
<dbReference type="InterPro" id="IPR001466">
    <property type="entry name" value="Beta-lactam-related"/>
</dbReference>
<dbReference type="InterPro" id="IPR012338">
    <property type="entry name" value="Beta-lactam/transpept-like"/>
</dbReference>
<dbReference type="Pfam" id="PF00144">
    <property type="entry name" value="Beta-lactamase"/>
    <property type="match status" value="1"/>
</dbReference>
<evidence type="ECO:0000313" key="3">
    <source>
        <dbReference type="Proteomes" id="UP000579605"/>
    </source>
</evidence>
<accession>A0A852ZIC0</accession>
<dbReference type="InterPro" id="IPR050789">
    <property type="entry name" value="Diverse_Enzym_Activities"/>
</dbReference>
<evidence type="ECO:0000259" key="1">
    <source>
        <dbReference type="Pfam" id="PF00144"/>
    </source>
</evidence>
<gene>
    <name evidence="2" type="ORF">F4554_005445</name>
</gene>
<sequence length="275" mass="29838">MERHWAADIRRDVFSVSKTFTSVAVGIASDEGLLEVDDPVLRHLPGLASAAGDGVEAVTIRHLLTMTSGQGWRWPSEDADHPGDPAADFLSAVPVATPGTLFQYRGGSTYVLSRIIHACSGLDLRDYLVPRLFTPLGIANPQWHRCPLGYSLGAVGLFLRTAEIARLGQTLLNGGRYQGRQVVSAEYVASLSTDTVSTDGHLATGGARPHPQNATYGRHVWLCDRDGAWRMDGIYGQFCVVFPRHAACVTVTSHYQGETTDILDAIWSEIVPRLG</sequence>
<dbReference type="AlphaFoldDB" id="A0A852ZIC0"/>
<name>A0A852ZIC0_9ACTN</name>